<organism evidence="1 2">
    <name type="scientific">Paenibacillus harenae</name>
    <dbReference type="NCBI Taxonomy" id="306543"/>
    <lineage>
        <taxon>Bacteria</taxon>
        <taxon>Bacillati</taxon>
        <taxon>Bacillota</taxon>
        <taxon>Bacilli</taxon>
        <taxon>Bacillales</taxon>
        <taxon>Paenibacillaceae</taxon>
        <taxon>Paenibacillus</taxon>
    </lineage>
</organism>
<sequence>MLADIVSIAAFCGELVSAQVYIGDVPEQKTIPALAFPPPRIVDSPGTVTSSFRKTYTLVVRIFQETDSLAFAAAESIADGIRFPRYRIPLLGEGGAATGDFIRIDQLELQMAGAGEANLTLVWSRQLSYERETYQKVNQLTIVERVKSDA</sequence>
<dbReference type="EMBL" id="JAUSSU010000003">
    <property type="protein sequence ID" value="MDQ0112332.1"/>
    <property type="molecule type" value="Genomic_DNA"/>
</dbReference>
<protein>
    <recommendedName>
        <fullName evidence="3">DUF3168 domain-containing protein</fullName>
    </recommendedName>
</protein>
<proteinExistence type="predicted"/>
<accession>A0ABT9TZ95</accession>
<evidence type="ECO:0000313" key="1">
    <source>
        <dbReference type="EMBL" id="MDQ0112332.1"/>
    </source>
</evidence>
<gene>
    <name evidence="1" type="ORF">J2T15_001767</name>
</gene>
<dbReference type="Proteomes" id="UP001229346">
    <property type="component" value="Unassembled WGS sequence"/>
</dbReference>
<comment type="caution">
    <text evidence="1">The sequence shown here is derived from an EMBL/GenBank/DDBJ whole genome shotgun (WGS) entry which is preliminary data.</text>
</comment>
<evidence type="ECO:0008006" key="3">
    <source>
        <dbReference type="Google" id="ProtNLM"/>
    </source>
</evidence>
<evidence type="ECO:0000313" key="2">
    <source>
        <dbReference type="Proteomes" id="UP001229346"/>
    </source>
</evidence>
<dbReference type="RefSeq" id="WP_307203091.1">
    <property type="nucleotide sequence ID" value="NZ_JAUSST010000003.1"/>
</dbReference>
<name>A0ABT9TZ95_PAEHA</name>
<reference evidence="1 2" key="1">
    <citation type="submission" date="2023-07" db="EMBL/GenBank/DDBJ databases">
        <title>Sorghum-associated microbial communities from plants grown in Nebraska, USA.</title>
        <authorList>
            <person name="Schachtman D."/>
        </authorList>
    </citation>
    <scope>NUCLEOTIDE SEQUENCE [LARGE SCALE GENOMIC DNA]</scope>
    <source>
        <strain evidence="1 2">CC482</strain>
    </source>
</reference>
<keyword evidence="2" id="KW-1185">Reference proteome</keyword>